<sequence>MRTLVIGDIHGAYKALVQVLERAKIQKDDFLIFLGDYADGWSQTPEVIRFLINLKSTNKCLFIKGNHDALCLQFLKGKPMSDLWYFHGGDATEKAYAEVSDTEKEVHISFLESLENYHLDAQNRLFVHAGFTNLRGVAFEYFPEMFYWDRTLWELAVSLTKEIEKNDPYYPARLKLYSEIFIGHTPTTRFGSTEPMNAFGVWNVDTGCAFKGKITVMDIQTKQFWQSDPVWQCYPDEQGRNKS</sequence>
<dbReference type="InterPro" id="IPR004843">
    <property type="entry name" value="Calcineurin-like_PHP"/>
</dbReference>
<dbReference type="GO" id="GO:0008803">
    <property type="term" value="F:bis(5'-nucleosyl)-tetraphosphatase (symmetrical) activity"/>
    <property type="evidence" value="ECO:0007669"/>
    <property type="project" value="TreeGrafter"/>
</dbReference>
<dbReference type="GO" id="GO:0110154">
    <property type="term" value="P:RNA decapping"/>
    <property type="evidence" value="ECO:0007669"/>
    <property type="project" value="TreeGrafter"/>
</dbReference>
<dbReference type="GO" id="GO:0005737">
    <property type="term" value="C:cytoplasm"/>
    <property type="evidence" value="ECO:0007669"/>
    <property type="project" value="TreeGrafter"/>
</dbReference>
<name>A0A250G715_9FLAO</name>
<protein>
    <submittedName>
        <fullName evidence="2">Serine/threonine protein phosphatase</fullName>
    </submittedName>
</protein>
<dbReference type="GO" id="GO:0016791">
    <property type="term" value="F:phosphatase activity"/>
    <property type="evidence" value="ECO:0007669"/>
    <property type="project" value="TreeGrafter"/>
</dbReference>
<evidence type="ECO:0000259" key="1">
    <source>
        <dbReference type="Pfam" id="PF00149"/>
    </source>
</evidence>
<dbReference type="RefSeq" id="WP_095917361.1">
    <property type="nucleotide sequence ID" value="NZ_CP022388.1"/>
</dbReference>
<reference evidence="3" key="1">
    <citation type="submission" date="2017-06" db="EMBL/GenBank/DDBJ databases">
        <title>Capnocytophaga spp. assemblies.</title>
        <authorList>
            <person name="Gulvik C.A."/>
        </authorList>
    </citation>
    <scope>NUCLEOTIDE SEQUENCE [LARGE SCALE GENOMIC DNA]</scope>
    <source>
        <strain evidence="3">H5594</strain>
    </source>
</reference>
<dbReference type="AlphaFoldDB" id="A0A250G715"/>
<accession>A0A250G715</accession>
<dbReference type="Gene3D" id="3.60.21.10">
    <property type="match status" value="1"/>
</dbReference>
<dbReference type="SUPFAM" id="SSF56300">
    <property type="entry name" value="Metallo-dependent phosphatases"/>
    <property type="match status" value="1"/>
</dbReference>
<dbReference type="Proteomes" id="UP000243136">
    <property type="component" value="Chromosome"/>
</dbReference>
<dbReference type="PANTHER" id="PTHR42850">
    <property type="entry name" value="METALLOPHOSPHOESTERASE"/>
    <property type="match status" value="1"/>
</dbReference>
<dbReference type="PRINTS" id="PR00114">
    <property type="entry name" value="STPHPHTASE"/>
</dbReference>
<dbReference type="EMBL" id="CP022388">
    <property type="protein sequence ID" value="ATA91987.1"/>
    <property type="molecule type" value="Genomic_DNA"/>
</dbReference>
<organism evidence="2 3">
    <name type="scientific">Capnocytophaga canimorsus</name>
    <dbReference type="NCBI Taxonomy" id="28188"/>
    <lineage>
        <taxon>Bacteria</taxon>
        <taxon>Pseudomonadati</taxon>
        <taxon>Bacteroidota</taxon>
        <taxon>Flavobacteriia</taxon>
        <taxon>Flavobacteriales</taxon>
        <taxon>Flavobacteriaceae</taxon>
        <taxon>Capnocytophaga</taxon>
    </lineage>
</organism>
<dbReference type="InterPro" id="IPR029052">
    <property type="entry name" value="Metallo-depent_PP-like"/>
</dbReference>
<dbReference type="PANTHER" id="PTHR42850:SF4">
    <property type="entry name" value="ZINC-DEPENDENT ENDOPOLYPHOSPHATASE"/>
    <property type="match status" value="1"/>
</dbReference>
<dbReference type="InterPro" id="IPR006186">
    <property type="entry name" value="Ser/Thr-sp_prot-phosphatase"/>
</dbReference>
<evidence type="ECO:0000313" key="2">
    <source>
        <dbReference type="EMBL" id="ATA91987.1"/>
    </source>
</evidence>
<evidence type="ECO:0000313" key="3">
    <source>
        <dbReference type="Proteomes" id="UP000243136"/>
    </source>
</evidence>
<gene>
    <name evidence="2" type="ORF">CGC56_07315</name>
</gene>
<dbReference type="Pfam" id="PF00149">
    <property type="entry name" value="Metallophos"/>
    <property type="match status" value="1"/>
</dbReference>
<feature type="domain" description="Calcineurin-like phosphoesterase" evidence="1">
    <location>
        <begin position="1"/>
        <end position="189"/>
    </location>
</feature>
<proteinExistence type="predicted"/>
<dbReference type="InterPro" id="IPR050126">
    <property type="entry name" value="Ap4A_hydrolase"/>
</dbReference>